<evidence type="ECO:0008006" key="4">
    <source>
        <dbReference type="Google" id="ProtNLM"/>
    </source>
</evidence>
<dbReference type="Proteomes" id="UP001237011">
    <property type="component" value="Chromosome"/>
</dbReference>
<name>A0ABY9HBH1_9MOLU</name>
<reference evidence="2" key="1">
    <citation type="submission" date="2023-08" db="EMBL/GenBank/DDBJ databases">
        <title>Complete genome sequence of Mycoplasma seminis 2200.</title>
        <authorList>
            <person name="Spergser J."/>
        </authorList>
    </citation>
    <scope>NUCLEOTIDE SEQUENCE [LARGE SCALE GENOMIC DNA]</scope>
    <source>
        <strain evidence="2">2200</strain>
    </source>
</reference>
<proteinExistence type="predicted"/>
<keyword evidence="1" id="KW-0472">Membrane</keyword>
<gene>
    <name evidence="2" type="ORF">Q8852_02255</name>
</gene>
<dbReference type="RefSeq" id="WP_305938366.1">
    <property type="nucleotide sequence ID" value="NZ_CP132191.1"/>
</dbReference>
<sequence length="139" mass="16397">MEQNKKEELIKYFTTFKLFIWLRLLFLIPIAIGITTIILIFGNFISSSALKWTLCGICLVAVAIITTVILCVYNPWVKRFSEKFQNEIELLKDFYDTCDSKEKRIFENMLQQVFDKEFKEKVLFASNNFEENNSDNNLN</sequence>
<evidence type="ECO:0000256" key="1">
    <source>
        <dbReference type="SAM" id="Phobius"/>
    </source>
</evidence>
<accession>A0ABY9HBH1</accession>
<evidence type="ECO:0000313" key="3">
    <source>
        <dbReference type="Proteomes" id="UP001237011"/>
    </source>
</evidence>
<evidence type="ECO:0000313" key="2">
    <source>
        <dbReference type="EMBL" id="WLP85944.1"/>
    </source>
</evidence>
<feature type="transmembrane region" description="Helical" evidence="1">
    <location>
        <begin position="51"/>
        <end position="73"/>
    </location>
</feature>
<keyword evidence="3" id="KW-1185">Reference proteome</keyword>
<organism evidence="2 3">
    <name type="scientific">Mycoplasma seminis</name>
    <dbReference type="NCBI Taxonomy" id="512749"/>
    <lineage>
        <taxon>Bacteria</taxon>
        <taxon>Bacillati</taxon>
        <taxon>Mycoplasmatota</taxon>
        <taxon>Mollicutes</taxon>
        <taxon>Mycoplasmataceae</taxon>
        <taxon>Mycoplasma</taxon>
    </lineage>
</organism>
<dbReference type="EMBL" id="CP132191">
    <property type="protein sequence ID" value="WLP85944.1"/>
    <property type="molecule type" value="Genomic_DNA"/>
</dbReference>
<feature type="transmembrane region" description="Helical" evidence="1">
    <location>
        <begin position="20"/>
        <end position="45"/>
    </location>
</feature>
<keyword evidence="1" id="KW-1133">Transmembrane helix</keyword>
<protein>
    <recommendedName>
        <fullName evidence="4">DUF4231 domain-containing protein</fullName>
    </recommendedName>
</protein>
<keyword evidence="1" id="KW-0812">Transmembrane</keyword>